<dbReference type="InterPro" id="IPR037624">
    <property type="entry name" value="Nup133-like"/>
</dbReference>
<comment type="caution">
    <text evidence="11">The sequence shown here is derived from an EMBL/GenBank/DDBJ whole genome shotgun (WGS) entry which is preliminary data.</text>
</comment>
<dbReference type="Pfam" id="PF08801">
    <property type="entry name" value="Nucleoporin_N"/>
    <property type="match status" value="1"/>
</dbReference>
<feature type="region of interest" description="Disordered" evidence="8">
    <location>
        <begin position="1"/>
        <end position="50"/>
    </location>
</feature>
<evidence type="ECO:0000256" key="6">
    <source>
        <dbReference type="ARBA" id="ARBA00023010"/>
    </source>
</evidence>
<evidence type="ECO:0000313" key="12">
    <source>
        <dbReference type="Proteomes" id="UP000735302"/>
    </source>
</evidence>
<feature type="compositionally biased region" description="Polar residues" evidence="8">
    <location>
        <begin position="21"/>
        <end position="32"/>
    </location>
</feature>
<dbReference type="InterPro" id="IPR015943">
    <property type="entry name" value="WD40/YVTN_repeat-like_dom_sf"/>
</dbReference>
<dbReference type="GO" id="GO:0031080">
    <property type="term" value="C:nuclear pore outer ring"/>
    <property type="evidence" value="ECO:0007669"/>
    <property type="project" value="TreeGrafter"/>
</dbReference>
<dbReference type="Pfam" id="PF03177">
    <property type="entry name" value="Nucleoporin_C"/>
    <property type="match status" value="1"/>
</dbReference>
<dbReference type="PANTHER" id="PTHR13405">
    <property type="entry name" value="NUCLEAR PORE COMPLEX PROTEIN NUP133"/>
    <property type="match status" value="1"/>
</dbReference>
<evidence type="ECO:0000259" key="10">
    <source>
        <dbReference type="Pfam" id="PF08801"/>
    </source>
</evidence>
<dbReference type="InterPro" id="IPR014908">
    <property type="entry name" value="Nucleoporin_Nup133/Nup155_N"/>
</dbReference>
<feature type="compositionally biased region" description="Polar residues" evidence="8">
    <location>
        <begin position="39"/>
        <end position="50"/>
    </location>
</feature>
<comment type="subcellular location">
    <subcellularLocation>
        <location evidence="1">Nucleus envelope</location>
    </subcellularLocation>
</comment>
<reference evidence="11 12" key="1">
    <citation type="journal article" date="2021" name="Elife">
        <title>Chloroplast acquisition without the gene transfer in kleptoplastic sea slugs, Plakobranchus ocellatus.</title>
        <authorList>
            <person name="Maeda T."/>
            <person name="Takahashi S."/>
            <person name="Yoshida T."/>
            <person name="Shimamura S."/>
            <person name="Takaki Y."/>
            <person name="Nagai Y."/>
            <person name="Toyoda A."/>
            <person name="Suzuki Y."/>
            <person name="Arimoto A."/>
            <person name="Ishii H."/>
            <person name="Satoh N."/>
            <person name="Nishiyama T."/>
            <person name="Hasebe M."/>
            <person name="Maruyama T."/>
            <person name="Minagawa J."/>
            <person name="Obokata J."/>
            <person name="Shigenobu S."/>
        </authorList>
    </citation>
    <scope>NUCLEOTIDE SEQUENCE [LARGE SCALE GENOMIC DNA]</scope>
</reference>
<dbReference type="Gene3D" id="1.20.58.1380">
    <property type="match status" value="1"/>
</dbReference>
<dbReference type="InterPro" id="IPR007187">
    <property type="entry name" value="Nucleoporin_Nup133/Nup155_C"/>
</dbReference>
<name>A0AAV4ACF2_9GAST</name>
<evidence type="ECO:0000313" key="11">
    <source>
        <dbReference type="EMBL" id="GFO03899.1"/>
    </source>
</evidence>
<dbReference type="EMBL" id="BLXT01003731">
    <property type="protein sequence ID" value="GFO03899.1"/>
    <property type="molecule type" value="Genomic_DNA"/>
</dbReference>
<evidence type="ECO:0000259" key="9">
    <source>
        <dbReference type="Pfam" id="PF03177"/>
    </source>
</evidence>
<dbReference type="AlphaFoldDB" id="A0AAV4ACF2"/>
<evidence type="ECO:0000256" key="7">
    <source>
        <dbReference type="ARBA" id="ARBA00023242"/>
    </source>
</evidence>
<gene>
    <name evidence="11" type="ORF">PoB_003040400</name>
</gene>
<sequence>MFSPRTPAKTKSTPLGPPVSQLRSSTNRSRNVTPRRGLRNQSALASQSFHGPQVIEETQQHRIETLGLTLPVLITEALTLSDRSTTEITACIDPSGWAWLVGGRKLFVWRYKPSGSSRSGGACKELTLPPSDLAHSAERVCLIPSPIEGQPAACVAVSPEGVVRYWPNIAFEASTAEISAELQGEECARVINFQPYGCLLATTTSSLLLLEPAVGQASIRCKALKSSQGIFSGISRRMSSFIFGASIIETNGAPLQTIVAAPEDEYDDDEEGEDRRSFYVLSGNHLNKWQVPSIGPEKLLYQMDADRVFKELLAKQVWDQDSVQLPQLDTWLLDFQLNSDGIVMLGAGVNAEVDNSLYYALVFLETKNDAPPTVQEFILLDYVQKYSEETEGQTLSYRLLLPTPRSNTAFIYNSTSILMLQDRSALDKMDLRTSGDCLLGAGRSDGLAVFFSNTHGIFSVSPPRPEPSVLDESNNQGVSLSRTELSTMALNMSRTVDLTDSSDNKAMLKNAFIASISGEMDKAQSLVEELRDLGQGPASSDIQGSELDTIIASVSKDLVDDFPNADPRWAESGLQDSSSSTVSVIIVQQLKDKQVAHDLFVTFLKNFGLWNQLGCVTSIHGNVMPTSLLLCEHVEKLEAAIGLRELHAEHNKLVDHCINSVVKARQQFVPDTLLPQDLFYREVSRVPEILPVLVSREKELLATDQHSHVVVSLVMAVNSLLEAMLHLALQYRQSSASKYAEDNRVMPEYVPWSATPEVRDAITQQINLSLQQGIPEARETDVQGLLYQNIVGLADILMDGYASQIQSLDPGASANSSIRRDKLEKEFQKKRHSLIIPLLEHKQYDRAASLAEKYEDFEMLMRICDATDNQDRLQRYRTQYADKGFAQFLFNWYMKEGKRSHLLAQPVTQSDELSKFLDGDNVKYLSWLHEIKRGNYTGAHYALADLAKNETNFLSKKKTLLSLSKLAALASEGSDDNLADNIEVINEELDLVLHQELLPSHTVEGVGMDPDNMRVLKPQELIELYVSDANTDANELDVKKALDLLRHVDRDDDGLDFDTLKLHIWSRAILMDSWEEDPNDTDPLNSNRDKVFFKTVNLVYIDGDLEFLLPDLPVLMASPELAELSKQPHFKFLMRGGYEQIRSTLEQVD</sequence>
<comment type="similarity">
    <text evidence="2">Belongs to the nucleoporin Nup133 family.</text>
</comment>
<dbReference type="GO" id="GO:0016973">
    <property type="term" value="P:poly(A)+ mRNA export from nucleus"/>
    <property type="evidence" value="ECO:0007669"/>
    <property type="project" value="TreeGrafter"/>
</dbReference>
<dbReference type="GO" id="GO:0000972">
    <property type="term" value="P:transcription-dependent tethering of RNA polymerase II gene DNA at nuclear periphery"/>
    <property type="evidence" value="ECO:0007669"/>
    <property type="project" value="TreeGrafter"/>
</dbReference>
<dbReference type="GO" id="GO:0017056">
    <property type="term" value="F:structural constituent of nuclear pore"/>
    <property type="evidence" value="ECO:0007669"/>
    <property type="project" value="InterPro"/>
</dbReference>
<keyword evidence="6" id="KW-0811">Translocation</keyword>
<proteinExistence type="inferred from homology"/>
<dbReference type="SUPFAM" id="SSF117289">
    <property type="entry name" value="Nucleoporin domain"/>
    <property type="match status" value="1"/>
</dbReference>
<organism evidence="11 12">
    <name type="scientific">Plakobranchus ocellatus</name>
    <dbReference type="NCBI Taxonomy" id="259542"/>
    <lineage>
        <taxon>Eukaryota</taxon>
        <taxon>Metazoa</taxon>
        <taxon>Spiralia</taxon>
        <taxon>Lophotrochozoa</taxon>
        <taxon>Mollusca</taxon>
        <taxon>Gastropoda</taxon>
        <taxon>Heterobranchia</taxon>
        <taxon>Euthyneura</taxon>
        <taxon>Panpulmonata</taxon>
        <taxon>Sacoglossa</taxon>
        <taxon>Placobranchoidea</taxon>
        <taxon>Plakobranchidae</taxon>
        <taxon>Plakobranchus</taxon>
    </lineage>
</organism>
<evidence type="ECO:0000256" key="3">
    <source>
        <dbReference type="ARBA" id="ARBA00022448"/>
    </source>
</evidence>
<dbReference type="Gene3D" id="1.25.40.700">
    <property type="match status" value="1"/>
</dbReference>
<keyword evidence="3" id="KW-0813">Transport</keyword>
<dbReference type="PANTHER" id="PTHR13405:SF11">
    <property type="entry name" value="NUCLEAR PORE COMPLEX PROTEIN NUP133"/>
    <property type="match status" value="1"/>
</dbReference>
<evidence type="ECO:0000256" key="1">
    <source>
        <dbReference type="ARBA" id="ARBA00004259"/>
    </source>
</evidence>
<protein>
    <submittedName>
        <fullName evidence="11">Nuclear pore complex protein nup133</fullName>
    </submittedName>
</protein>
<evidence type="ECO:0000256" key="2">
    <source>
        <dbReference type="ARBA" id="ARBA00005569"/>
    </source>
</evidence>
<feature type="domain" description="Nucleoporin Nup133/Nup155-like C-terminal" evidence="9">
    <location>
        <begin position="804"/>
        <end position="1015"/>
    </location>
</feature>
<keyword evidence="12" id="KW-1185">Reference proteome</keyword>
<evidence type="ECO:0000256" key="5">
    <source>
        <dbReference type="ARBA" id="ARBA00022927"/>
    </source>
</evidence>
<evidence type="ECO:0000256" key="4">
    <source>
        <dbReference type="ARBA" id="ARBA00022816"/>
    </source>
</evidence>
<accession>A0AAV4ACF2</accession>
<feature type="domain" description="Nucleoporin Nup133/Nup155-like N-terminal" evidence="10">
    <location>
        <begin position="67"/>
        <end position="421"/>
    </location>
</feature>
<dbReference type="GO" id="GO:0006606">
    <property type="term" value="P:protein import into nucleus"/>
    <property type="evidence" value="ECO:0007669"/>
    <property type="project" value="TreeGrafter"/>
</dbReference>
<evidence type="ECO:0000256" key="8">
    <source>
        <dbReference type="SAM" id="MobiDB-lite"/>
    </source>
</evidence>
<keyword evidence="5" id="KW-0653">Protein transport</keyword>
<keyword evidence="7" id="KW-0539">Nucleus</keyword>
<dbReference type="Proteomes" id="UP000735302">
    <property type="component" value="Unassembled WGS sequence"/>
</dbReference>
<dbReference type="Gene3D" id="2.130.10.10">
    <property type="entry name" value="YVTN repeat-like/Quinoprotein amine dehydrogenase"/>
    <property type="match status" value="1"/>
</dbReference>
<keyword evidence="4" id="KW-0509">mRNA transport</keyword>